<name>A0A1X9T5J4_9VIRU</name>
<dbReference type="GeneID" id="32878308"/>
<protein>
    <submittedName>
        <fullName evidence="1">Putative aldolase protein</fullName>
    </submittedName>
</protein>
<evidence type="ECO:0000313" key="2">
    <source>
        <dbReference type="Proteomes" id="UP000203507"/>
    </source>
</evidence>
<proteinExistence type="predicted"/>
<sequence length="159" mass="18730">MQRLQFNKMDPVEPQDYYFGRWKHASLRAWMESTCTIMAECQSVVNGWFAQAYLKYSNVCTPQEWPYLLSISVVGLLAFMQWFDDLKTDLFHDLQGLLNFDQRVPYCDWNLIMSRKVQKIPSKIEELTKVAADISARISYYLDPTQDFADLYNTLKSQL</sequence>
<dbReference type="KEGG" id="vg:32878308"/>
<dbReference type="RefSeq" id="YP_009362483.1">
    <property type="nucleotide sequence ID" value="NC_034618.1"/>
</dbReference>
<keyword evidence="2" id="KW-1185">Reference proteome</keyword>
<reference evidence="1" key="1">
    <citation type="journal article" date="2017" name="Vet. Pathol.">
        <title>Ranid Herpesvirus 3 and Proliferative Dermatitis in Free-Ranging Wild Common Frogs (Rana Temporaria).</title>
        <authorList>
            <person name="Origgi F.C."/>
            <person name="Schmidt B.R."/>
            <person name="Lohmann P."/>
            <person name="Otten P."/>
            <person name="Akdesir E."/>
            <person name="Gaschen V."/>
            <person name="Aguilar-Bultet L."/>
            <person name="Wahli T."/>
            <person name="Sattler U."/>
            <person name="Stoffel M.H."/>
        </authorList>
    </citation>
    <scope>NUCLEOTIDE SEQUENCE [LARGE SCALE GENOMIC DNA]</scope>
    <source>
        <strain evidence="1">FO1_2015</strain>
    </source>
</reference>
<dbReference type="EMBL" id="KX832224">
    <property type="protein sequence ID" value="ARR28974.1"/>
    <property type="molecule type" value="Genomic_DNA"/>
</dbReference>
<evidence type="ECO:0000313" key="1">
    <source>
        <dbReference type="EMBL" id="ARR28974.1"/>
    </source>
</evidence>
<organism evidence="1">
    <name type="scientific">Ranid herpesvirus 3</name>
    <dbReference type="NCBI Taxonomy" id="1987509"/>
    <lineage>
        <taxon>Viruses</taxon>
        <taxon>Duplodnaviria</taxon>
        <taxon>Heunggongvirae</taxon>
        <taxon>Peploviricota</taxon>
        <taxon>Herviviricetes</taxon>
        <taxon>Herpesvirales</taxon>
        <taxon>Alloherpesviridae</taxon>
        <taxon>Batravirus</taxon>
        <taxon>Batravirus ranidallo3</taxon>
    </lineage>
</organism>
<accession>A0A1X9T5J4</accession>
<dbReference type="Proteomes" id="UP000203507">
    <property type="component" value="Segment"/>
</dbReference>